<reference evidence="2 3" key="1">
    <citation type="submission" date="2021-07" db="EMBL/GenBank/DDBJ databases">
        <title>Streptococcus humanmilk sp.nov.,a novel bacteria of streptococcus.</title>
        <authorList>
            <person name="Han F."/>
        </authorList>
    </citation>
    <scope>NUCLEOTIDE SEQUENCE [LARGE SCALE GENOMIC DNA]</scope>
    <source>
        <strain evidence="2 3">IMAU99125</strain>
    </source>
</reference>
<dbReference type="Proteomes" id="UP000767465">
    <property type="component" value="Unassembled WGS sequence"/>
</dbReference>
<dbReference type="InterPro" id="IPR027785">
    <property type="entry name" value="UvrD-like_helicase_C"/>
</dbReference>
<dbReference type="EMBL" id="JAHXBZ010000005">
    <property type="protein sequence ID" value="MBW7582228.1"/>
    <property type="molecule type" value="Genomic_DNA"/>
</dbReference>
<protein>
    <submittedName>
        <fullName evidence="2">ATP-dependent RecD-like DNA helicase</fullName>
    </submittedName>
</protein>
<dbReference type="RefSeq" id="WP_219967296.1">
    <property type="nucleotide sequence ID" value="NZ_JAHXBZ010000005.1"/>
</dbReference>
<evidence type="ECO:0000259" key="1">
    <source>
        <dbReference type="SMART" id="SM00382"/>
    </source>
</evidence>
<dbReference type="Pfam" id="PF13604">
    <property type="entry name" value="AAA_30"/>
    <property type="match status" value="1"/>
</dbReference>
<dbReference type="Gene3D" id="3.40.50.300">
    <property type="entry name" value="P-loop containing nucleotide triphosphate hydrolases"/>
    <property type="match status" value="2"/>
</dbReference>
<comment type="caution">
    <text evidence="2">The sequence shown here is derived from an EMBL/GenBank/DDBJ whole genome shotgun (WGS) entry which is preliminary data.</text>
</comment>
<proteinExistence type="predicted"/>
<accession>A0ABS7DWE9</accession>
<dbReference type="CDD" id="cd18809">
    <property type="entry name" value="SF1_C_RecD"/>
    <property type="match status" value="1"/>
</dbReference>
<name>A0ABS7DWE9_9STRE</name>
<evidence type="ECO:0000313" key="3">
    <source>
        <dbReference type="Proteomes" id="UP000767465"/>
    </source>
</evidence>
<gene>
    <name evidence="2" type="ORF">KV696_07695</name>
</gene>
<feature type="domain" description="AAA+ ATPase" evidence="1">
    <location>
        <begin position="516"/>
        <end position="643"/>
    </location>
</feature>
<dbReference type="SUPFAM" id="SSF52540">
    <property type="entry name" value="P-loop containing nucleoside triphosphate hydrolases"/>
    <property type="match status" value="2"/>
</dbReference>
<dbReference type="InterPro" id="IPR003593">
    <property type="entry name" value="AAA+_ATPase"/>
</dbReference>
<organism evidence="2 3">
    <name type="scientific">Streptococcus humanilactis</name>
    <dbReference type="NCBI Taxonomy" id="2841061"/>
    <lineage>
        <taxon>Bacteria</taxon>
        <taxon>Bacillati</taxon>
        <taxon>Bacillota</taxon>
        <taxon>Bacilli</taxon>
        <taxon>Lactobacillales</taxon>
        <taxon>Streptococcaceae</taxon>
        <taxon>Streptococcus</taxon>
        <taxon>Streptococcus mitis group</taxon>
    </lineage>
</organism>
<keyword evidence="3" id="KW-1185">Reference proteome</keyword>
<evidence type="ECO:0000313" key="2">
    <source>
        <dbReference type="EMBL" id="MBW7582228.1"/>
    </source>
</evidence>
<sequence length="903" mass="105102">MTDLNTAILNIDNVLCRNIAQIEDRGFLSQNMLSQLRNFVEHISLKLYCVDQNKDADVSYHNIESGIRHIFKNSKYVFIREFHELLQISASHYTLDENNSERLMLKYYSYLLQIKNYLKENLDFDVLHNLAKFPMYQDSQLTEYYKSISKVINDSTIGFERVSYSDRYYIHKVKPFFINNRVYYEVTYSIANDQSSKLDRLIAFTDKYILSNYATLLWVKKVNIDILGITMPILIIDNWEVSIRPCEFNKLRDILRFDIPDIQTSYKEYQNLMKFIRQYRMNLVTLIELSDSLYIAAKKIILKDTRQPRIFLLLDRVRELIRNEQGGANVIRYLLFSMNNKILKEQYAPEKFLKGGNPQLSHLRLDWKCIPFDKIPFDSSLKNHNPRLSDLLACMPSEEKEDELFARFIKNNSEIRGQLFTPIKEITDFKNISDLIRIYNSKLYRTHQHRKLLLEKGHVFIKGYKDDVVYIINRLKKLAAGGVKGYSYSVQSWLQKRPGTIDDDVKRDCLIKMFEESKVALIYGAAGTGKSTLINYISNYFSAKNKLFLANTNTAVDNLKRKVDAPNSEFSTVAKIIRQGMLKCDVLIVDESSTISNSDFRKVLGNIEFELLIVVGDTYQIESIRFGNWFDIAQYHITNSRYELTNTYRTDKENLLIVWDKIRNNDRDILEHLSRNNFSSNLDPSLFSSTNQDEVVLCLNYDGLYGVNNINTFMQAQNPSTSIPWGSAEYKVGDPILFNDSPRFSPLIYNNIKGTIHDIKIEDHSITFDIKLKDLSLTSLDVTSCSDIDFIGNDEDGKTVIRFLVNKYKSTDFDSNDPTTVVPFQIAYATSIHKAQGLEYDSVKVVITNESEENITHSIFYTAVTRAKDKLIIYWSPETEKHLLENMEKRNNSKDGNFIKMFL</sequence>
<dbReference type="InterPro" id="IPR027417">
    <property type="entry name" value="P-loop_NTPase"/>
</dbReference>
<dbReference type="Pfam" id="PF13538">
    <property type="entry name" value="UvrD_C_2"/>
    <property type="match status" value="1"/>
</dbReference>
<dbReference type="SMART" id="SM00382">
    <property type="entry name" value="AAA"/>
    <property type="match status" value="1"/>
</dbReference>